<gene>
    <name evidence="5" type="ORF">M9Y10_008229</name>
</gene>
<dbReference type="PANTHER" id="PTHR10653">
    <property type="entry name" value="F-ACTIN-CAPPING PROTEIN SUBUNIT ALPHA"/>
    <property type="match status" value="1"/>
</dbReference>
<comment type="caution">
    <text evidence="5">The sequence shown here is derived from an EMBL/GenBank/DDBJ whole genome shotgun (WGS) entry which is preliminary data.</text>
</comment>
<evidence type="ECO:0000256" key="4">
    <source>
        <dbReference type="SAM" id="MobiDB-lite"/>
    </source>
</evidence>
<reference evidence="5 6" key="1">
    <citation type="submission" date="2024-04" db="EMBL/GenBank/DDBJ databases">
        <title>Tritrichomonas musculus Genome.</title>
        <authorList>
            <person name="Alves-Ferreira E."/>
            <person name="Grigg M."/>
            <person name="Lorenzi H."/>
            <person name="Galac M."/>
        </authorList>
    </citation>
    <scope>NUCLEOTIDE SEQUENCE [LARGE SCALE GENOMIC DNA]</scope>
    <source>
        <strain evidence="5 6">EAF2021</strain>
    </source>
</reference>
<sequence>MTEEEEQKIEEQPVEEQIEEAPADEAPVDEAPVEEAPVEEEPVNTNEALIASVDPKLLEAAEHLVVNAPPGEFDDCIHALSGFVSDPKIAQAAKAAYLEKWMVANCLPVQVGDKTAMLCEEASLGNGKYIEPNSMKTFRYNFEDRKAVELNDDPIQSTSLREVIQSTIQKFSSTTLRNGCCGVYDSSEGVSIIMSGSSISKENFRTGSLLMRFTYHEGHLKGSISLHAHFYENGNAMGSQTSEYDEQVSGADEGQIASNILKKISTMYNDWTTKMANGFELLKSEGLNILRRRLPKTQTKVNWRQEIIGAAAMPTGKR</sequence>
<dbReference type="InterPro" id="IPR042489">
    <property type="entry name" value="CapZ_alpha_1"/>
</dbReference>
<evidence type="ECO:0000313" key="5">
    <source>
        <dbReference type="EMBL" id="KAK8870348.1"/>
    </source>
</evidence>
<dbReference type="PANTHER" id="PTHR10653:SF0">
    <property type="entry name" value="F-ACTIN-CAPPING PROTEIN SUBUNIT ALPHA"/>
    <property type="match status" value="1"/>
</dbReference>
<evidence type="ECO:0000256" key="3">
    <source>
        <dbReference type="RuleBase" id="RU365077"/>
    </source>
</evidence>
<feature type="region of interest" description="Disordered" evidence="4">
    <location>
        <begin position="1"/>
        <end position="45"/>
    </location>
</feature>
<name>A0ABR2IXQ5_9EUKA</name>
<evidence type="ECO:0000256" key="1">
    <source>
        <dbReference type="ARBA" id="ARBA00022467"/>
    </source>
</evidence>
<dbReference type="EMBL" id="JAPFFF010000014">
    <property type="protein sequence ID" value="KAK8870348.1"/>
    <property type="molecule type" value="Genomic_DNA"/>
</dbReference>
<dbReference type="Gene3D" id="3.30.1140.60">
    <property type="entry name" value="F-actin capping protein, alpha subunit"/>
    <property type="match status" value="1"/>
</dbReference>
<comment type="subunit">
    <text evidence="3">Heterodimer of an alpha and a beta subunit.</text>
</comment>
<keyword evidence="2 3" id="KW-0009">Actin-binding</keyword>
<dbReference type="Gene3D" id="3.90.1150.210">
    <property type="entry name" value="F-actin capping protein, beta subunit"/>
    <property type="match status" value="1"/>
</dbReference>
<dbReference type="SUPFAM" id="SSF90096">
    <property type="entry name" value="Subunits of heterodimeric actin filament capping protein Capz"/>
    <property type="match status" value="1"/>
</dbReference>
<accession>A0ABR2IXQ5</accession>
<dbReference type="Proteomes" id="UP001470230">
    <property type="component" value="Unassembled WGS sequence"/>
</dbReference>
<keyword evidence="6" id="KW-1185">Reference proteome</keyword>
<protein>
    <recommendedName>
        <fullName evidence="3">F-actin-capping protein subunit alpha</fullName>
    </recommendedName>
</protein>
<organism evidence="5 6">
    <name type="scientific">Tritrichomonas musculus</name>
    <dbReference type="NCBI Taxonomy" id="1915356"/>
    <lineage>
        <taxon>Eukaryota</taxon>
        <taxon>Metamonada</taxon>
        <taxon>Parabasalia</taxon>
        <taxon>Tritrichomonadida</taxon>
        <taxon>Tritrichomonadidae</taxon>
        <taxon>Tritrichomonas</taxon>
    </lineage>
</organism>
<comment type="function">
    <text evidence="3">F-actin-capping proteins bind in a Ca(2+)-independent manner to the fast growing ends of actin filaments (barbed end) thereby blocking the exchange of subunits at these ends. Unlike other capping proteins (such as gelsolin and severin), these proteins do not sever actin filaments.</text>
</comment>
<dbReference type="InterPro" id="IPR002189">
    <property type="entry name" value="CapZ_alpha"/>
</dbReference>
<dbReference type="Pfam" id="PF01267">
    <property type="entry name" value="F-actin_cap_A"/>
    <property type="match status" value="1"/>
</dbReference>
<feature type="compositionally biased region" description="Acidic residues" evidence="4">
    <location>
        <begin position="1"/>
        <end position="42"/>
    </location>
</feature>
<dbReference type="InterPro" id="IPR042276">
    <property type="entry name" value="CapZ_alpha/beta_2"/>
</dbReference>
<dbReference type="InterPro" id="IPR037282">
    <property type="entry name" value="CapZ_alpha/beta"/>
</dbReference>
<evidence type="ECO:0000256" key="2">
    <source>
        <dbReference type="ARBA" id="ARBA00023203"/>
    </source>
</evidence>
<evidence type="ECO:0000313" key="6">
    <source>
        <dbReference type="Proteomes" id="UP001470230"/>
    </source>
</evidence>
<comment type="similarity">
    <text evidence="3">Belongs to the F-actin-capping protein alpha subunit family.</text>
</comment>
<keyword evidence="1 3" id="KW-0117">Actin capping</keyword>
<proteinExistence type="inferred from homology"/>